<dbReference type="OrthoDB" id="9777801at2"/>
<dbReference type="InterPro" id="IPR051604">
    <property type="entry name" value="Ergot_Alk_Oxidoreductase"/>
</dbReference>
<dbReference type="EMBL" id="SNWF01000004">
    <property type="protein sequence ID" value="TDN94219.1"/>
    <property type="molecule type" value="Genomic_DNA"/>
</dbReference>
<dbReference type="PANTHER" id="PTHR43162">
    <property type="match status" value="1"/>
</dbReference>
<organism evidence="2 3">
    <name type="scientific">Herminiimonas fonticola</name>
    <dbReference type="NCBI Taxonomy" id="303380"/>
    <lineage>
        <taxon>Bacteria</taxon>
        <taxon>Pseudomonadati</taxon>
        <taxon>Pseudomonadota</taxon>
        <taxon>Betaproteobacteria</taxon>
        <taxon>Burkholderiales</taxon>
        <taxon>Oxalobacteraceae</taxon>
        <taxon>Herminiimonas</taxon>
    </lineage>
</organism>
<dbReference type="Pfam" id="PF05368">
    <property type="entry name" value="NmrA"/>
    <property type="match status" value="1"/>
</dbReference>
<dbReference type="SUPFAM" id="SSF51735">
    <property type="entry name" value="NAD(P)-binding Rossmann-fold domains"/>
    <property type="match status" value="1"/>
</dbReference>
<accession>A0A4R6GGY6</accession>
<gene>
    <name evidence="2" type="ORF">EV677_0762</name>
</gene>
<sequence>MFAVTGITGQVGSVLARSLLAAGKDVRAVVRNAQKGADWAARGCDVAIAEMNDVDALQKAFSDVEGVFVMLPSNFDPTPGFPESRQTIAAIRTALKAAQPAKVVCLSTIGAHATQTNLLSQLGILEQELGTLSIPVSFLRAAWFLENAAWDIAPARVDRLISSFLQPLDKLVPMVATADVGRVAAELLQQTWSGHRVVNLEGPRRIKPLEIAEAFSKVLGHTVQIDAVPRQTWESLFTSQGMKNPTPRMQMLDGFNEGWIEFENDGVPVRKGEVTLETVLQALLEKDDER</sequence>
<feature type="domain" description="NmrA-like" evidence="1">
    <location>
        <begin position="3"/>
        <end position="238"/>
    </location>
</feature>
<dbReference type="PANTHER" id="PTHR43162:SF1">
    <property type="entry name" value="PRESTALK A DIFFERENTIATION PROTEIN A"/>
    <property type="match status" value="1"/>
</dbReference>
<comment type="caution">
    <text evidence="2">The sequence shown here is derived from an EMBL/GenBank/DDBJ whole genome shotgun (WGS) entry which is preliminary data.</text>
</comment>
<dbReference type="InterPro" id="IPR008030">
    <property type="entry name" value="NmrA-like"/>
</dbReference>
<dbReference type="Gene3D" id="3.90.25.10">
    <property type="entry name" value="UDP-galactose 4-epimerase, domain 1"/>
    <property type="match status" value="1"/>
</dbReference>
<keyword evidence="3" id="KW-1185">Reference proteome</keyword>
<reference evidence="2 3" key="1">
    <citation type="submission" date="2019-03" db="EMBL/GenBank/DDBJ databases">
        <title>Genomic Encyclopedia of Type Strains, Phase IV (KMG-IV): sequencing the most valuable type-strain genomes for metagenomic binning, comparative biology and taxonomic classification.</title>
        <authorList>
            <person name="Goeker M."/>
        </authorList>
    </citation>
    <scope>NUCLEOTIDE SEQUENCE [LARGE SCALE GENOMIC DNA]</scope>
    <source>
        <strain evidence="2 3">DSM 18555</strain>
    </source>
</reference>
<evidence type="ECO:0000313" key="2">
    <source>
        <dbReference type="EMBL" id="TDN94219.1"/>
    </source>
</evidence>
<name>A0A4R6GGY6_9BURK</name>
<protein>
    <submittedName>
        <fullName evidence="2">Uncharacterized protein YbjT (DUF2867 family)</fullName>
    </submittedName>
</protein>
<dbReference type="Gene3D" id="3.40.50.720">
    <property type="entry name" value="NAD(P)-binding Rossmann-like Domain"/>
    <property type="match status" value="1"/>
</dbReference>
<dbReference type="RefSeq" id="WP_112990853.1">
    <property type="nucleotide sequence ID" value="NZ_PTLZ01000001.1"/>
</dbReference>
<evidence type="ECO:0000259" key="1">
    <source>
        <dbReference type="Pfam" id="PF05368"/>
    </source>
</evidence>
<dbReference type="AlphaFoldDB" id="A0A4R6GGY6"/>
<dbReference type="Proteomes" id="UP000294737">
    <property type="component" value="Unassembled WGS sequence"/>
</dbReference>
<dbReference type="InterPro" id="IPR036291">
    <property type="entry name" value="NAD(P)-bd_dom_sf"/>
</dbReference>
<proteinExistence type="predicted"/>
<evidence type="ECO:0000313" key="3">
    <source>
        <dbReference type="Proteomes" id="UP000294737"/>
    </source>
</evidence>